<keyword evidence="4" id="KW-1185">Reference proteome</keyword>
<dbReference type="Gene3D" id="1.10.390.10">
    <property type="entry name" value="Neutral Protease Domain 2"/>
    <property type="match status" value="1"/>
</dbReference>
<protein>
    <submittedName>
        <fullName evidence="3">Aminopeptidase</fullName>
    </submittedName>
</protein>
<reference evidence="3 4" key="1">
    <citation type="submission" date="2017-02" db="EMBL/GenBank/DDBJ databases">
        <title>Trade-off between light-utilization and light-protection in marine flavobacteria.</title>
        <authorList>
            <person name="Kumagai Y."/>
            <person name="Yoshizawa S."/>
            <person name="Kogure K."/>
            <person name="Iwasaki W."/>
        </authorList>
    </citation>
    <scope>NUCLEOTIDE SEQUENCE [LARGE SCALE GENOMIC DNA]</scope>
    <source>
        <strain evidence="3 4">KCTC 23670</strain>
    </source>
</reference>
<evidence type="ECO:0000259" key="2">
    <source>
        <dbReference type="Pfam" id="PF01433"/>
    </source>
</evidence>
<proteinExistence type="predicted"/>
<keyword evidence="3" id="KW-0031">Aminopeptidase</keyword>
<dbReference type="SUPFAM" id="SSF55486">
    <property type="entry name" value="Metalloproteases ('zincins'), catalytic domain"/>
    <property type="match status" value="1"/>
</dbReference>
<dbReference type="GO" id="GO:0004177">
    <property type="term" value="F:aminopeptidase activity"/>
    <property type="evidence" value="ECO:0007669"/>
    <property type="project" value="UniProtKB-KW"/>
</dbReference>
<gene>
    <name evidence="3" type="ORF">BTO15_11300</name>
</gene>
<dbReference type="Pfam" id="PF01433">
    <property type="entry name" value="Peptidase_M1"/>
    <property type="match status" value="1"/>
</dbReference>
<name>A0ABM6Q0H1_9FLAO</name>
<dbReference type="InterPro" id="IPR050344">
    <property type="entry name" value="Peptidase_M1_aminopeptidases"/>
</dbReference>
<evidence type="ECO:0000313" key="4">
    <source>
        <dbReference type="Proteomes" id="UP000232721"/>
    </source>
</evidence>
<feature type="domain" description="Peptidase M1 membrane alanine aminopeptidase" evidence="2">
    <location>
        <begin position="383"/>
        <end position="575"/>
    </location>
</feature>
<evidence type="ECO:0000313" key="3">
    <source>
        <dbReference type="EMBL" id="AUC22638.1"/>
    </source>
</evidence>
<dbReference type="PANTHER" id="PTHR11533">
    <property type="entry name" value="PROTEASE M1 ZINC METALLOPROTEASE"/>
    <property type="match status" value="1"/>
</dbReference>
<evidence type="ECO:0000256" key="1">
    <source>
        <dbReference type="SAM" id="MobiDB-lite"/>
    </source>
</evidence>
<dbReference type="CDD" id="cd09604">
    <property type="entry name" value="M1_APN_like"/>
    <property type="match status" value="1"/>
</dbReference>
<feature type="region of interest" description="Disordered" evidence="1">
    <location>
        <begin position="24"/>
        <end position="44"/>
    </location>
</feature>
<dbReference type="InterPro" id="IPR027268">
    <property type="entry name" value="Peptidase_M4/M1_CTD_sf"/>
</dbReference>
<dbReference type="EMBL" id="CP019336">
    <property type="protein sequence ID" value="AUC22638.1"/>
    <property type="molecule type" value="Genomic_DNA"/>
</dbReference>
<keyword evidence="3" id="KW-0378">Hydrolase</keyword>
<dbReference type="PANTHER" id="PTHR11533:SF174">
    <property type="entry name" value="PUROMYCIN-SENSITIVE AMINOPEPTIDASE-RELATED"/>
    <property type="match status" value="1"/>
</dbReference>
<organism evidence="3 4">
    <name type="scientific">Polaribacter sejongensis</name>
    <dbReference type="NCBI Taxonomy" id="985043"/>
    <lineage>
        <taxon>Bacteria</taxon>
        <taxon>Pseudomonadati</taxon>
        <taxon>Bacteroidota</taxon>
        <taxon>Flavobacteriia</taxon>
        <taxon>Flavobacteriales</taxon>
        <taxon>Flavobacteriaceae</taxon>
    </lineage>
</organism>
<dbReference type="RefSeq" id="WP_208888860.1">
    <property type="nucleotide sequence ID" value="NZ_CP019336.1"/>
</dbReference>
<accession>A0ABM6Q0H1</accession>
<dbReference type="Proteomes" id="UP000232721">
    <property type="component" value="Chromosome"/>
</dbReference>
<keyword evidence="3" id="KW-0645">Protease</keyword>
<sequence>MKKISLLVFSLFFLVATNFGQERRRRAETQKTETQQGHTDQNKFRQLKDVLATPNDQHAASGAPGSQYTQQKVDYVMDIRLEESTNKIYGDETITYHNNSKDQLEYLWVQLDQNMRADDSKTPLAKSTGATPFITPENFQKDFMNEGKGFGFNIEEVESNGKPLSHFINRTMMRINLPKPLASGDTFKFSIKWNYKINDINKDGGRSGLETFPDGNNNYTIAQFFPRLAVYNNVEGWQNMQFWGRSEFALEFGDYEVNITVPADHIVDATGDLQNEKNVLTKTQRNRWEKARKTFDTPVMIVTQAEAEEAEKGRATKTKTWTFKAEKVRDFAFASSRKYIWDAMATNINGKTVMAVSLYPKEGNPLWEEHSTRAVAHTLIEYSKLTFDYPYSKAISVHSERQGMEYPMICFNFGRPNPDGTYSDRTKKGMIGVIVHEVGHNFFPMIVNSDERQWTWMDEGLNSFVEILAEFSYDYDLFSKNPAKEITRYMGGDQSNISPIMSQGDYVKQFGPNAYTKPAAALYILRTTIMGPELFDHAFRTYSQRWMFKHPTPSDFFRTMEDASAMDLDWFWRGWFYTTDVTDIGIKEVKPLYLTDKPNERVAKLKEQYKQYFDGLGELVYITDKKEDANAKAMDAHVNGKEVPSYLYAVEFEKPGGLVMPIIVGLTYADGTTDKQTFPAQIWMKNDTSAKRVFSSTKEITSITVDPDFETADVDTSNNSWPKKEANEFDKFKKKVNQ</sequence>
<dbReference type="InterPro" id="IPR014782">
    <property type="entry name" value="Peptidase_M1_dom"/>
</dbReference>